<evidence type="ECO:0000256" key="5">
    <source>
        <dbReference type="ARBA" id="ARBA00022840"/>
    </source>
</evidence>
<feature type="compositionally biased region" description="Acidic residues" evidence="6">
    <location>
        <begin position="12"/>
        <end position="21"/>
    </location>
</feature>
<evidence type="ECO:0000256" key="4">
    <source>
        <dbReference type="ARBA" id="ARBA00022777"/>
    </source>
</evidence>
<reference evidence="8 9" key="1">
    <citation type="submission" date="2015-09" db="EMBL/GenBank/DDBJ databases">
        <title>Draft genome of the parasitic nematode Teladorsagia circumcincta isolate WARC Sus (inbred).</title>
        <authorList>
            <person name="Mitreva M."/>
        </authorList>
    </citation>
    <scope>NUCLEOTIDE SEQUENCE [LARGE SCALE GENOMIC DNA]</scope>
    <source>
        <strain evidence="8 9">S</strain>
    </source>
</reference>
<dbReference type="GO" id="GO:0004674">
    <property type="term" value="F:protein serine/threonine kinase activity"/>
    <property type="evidence" value="ECO:0007669"/>
    <property type="project" value="UniProtKB-KW"/>
</dbReference>
<protein>
    <recommendedName>
        <fullName evidence="7">Protein kinase domain-containing protein</fullName>
    </recommendedName>
</protein>
<proteinExistence type="predicted"/>
<dbReference type="PANTHER" id="PTHR24055">
    <property type="entry name" value="MITOGEN-ACTIVATED PROTEIN KINASE"/>
    <property type="match status" value="1"/>
</dbReference>
<keyword evidence="4" id="KW-0418">Kinase</keyword>
<dbReference type="SUPFAM" id="SSF56112">
    <property type="entry name" value="Protein kinase-like (PK-like)"/>
    <property type="match status" value="1"/>
</dbReference>
<feature type="compositionally biased region" description="Polar residues" evidence="6">
    <location>
        <begin position="291"/>
        <end position="302"/>
    </location>
</feature>
<feature type="compositionally biased region" description="Polar residues" evidence="6">
    <location>
        <begin position="34"/>
        <end position="60"/>
    </location>
</feature>
<feature type="domain" description="Protein kinase" evidence="7">
    <location>
        <begin position="1"/>
        <end position="280"/>
    </location>
</feature>
<keyword evidence="5" id="KW-0067">ATP-binding</keyword>
<gene>
    <name evidence="8" type="ORF">TELCIR_15701</name>
</gene>
<evidence type="ECO:0000256" key="1">
    <source>
        <dbReference type="ARBA" id="ARBA00022527"/>
    </source>
</evidence>
<dbReference type="GO" id="GO:0005524">
    <property type="term" value="F:ATP binding"/>
    <property type="evidence" value="ECO:0007669"/>
    <property type="project" value="UniProtKB-KW"/>
</dbReference>
<dbReference type="Proteomes" id="UP000230423">
    <property type="component" value="Unassembled WGS sequence"/>
</dbReference>
<dbReference type="SMART" id="SM00220">
    <property type="entry name" value="S_TKc"/>
    <property type="match status" value="1"/>
</dbReference>
<dbReference type="AlphaFoldDB" id="A0A2G9TXU2"/>
<evidence type="ECO:0000313" key="8">
    <source>
        <dbReference type="EMBL" id="PIO62728.1"/>
    </source>
</evidence>
<evidence type="ECO:0000256" key="2">
    <source>
        <dbReference type="ARBA" id="ARBA00022679"/>
    </source>
</evidence>
<evidence type="ECO:0000313" key="9">
    <source>
        <dbReference type="Proteomes" id="UP000230423"/>
    </source>
</evidence>
<keyword evidence="1" id="KW-0723">Serine/threonine-protein kinase</keyword>
<keyword evidence="3" id="KW-0547">Nucleotide-binding</keyword>
<keyword evidence="9" id="KW-1185">Reference proteome</keyword>
<dbReference type="OrthoDB" id="192887at2759"/>
<name>A0A2G9TXU2_TELCI</name>
<sequence length="329" mass="37026">MVSLQGESATPYEDDSPENSDDVLNGSEEPTPVAVTQTETASPSLDQQTMDQRSASTGTTIPIDHFPIQRRFNYVPVNTVNFALPEGYSTSREDIKFLGSGAYGNIIHRDLKPGNLALTCDSDLTVLDFGMARSLERTDTSLTQYVMTRWYRSPEVIYWNIDGYNEQGKHHYLLDVWSVGCITAELMLGKPLFPGEDTNAQYEMITELCGSPDDDLMRKIEANSPATRRVVESYRHHERQDFAKRFLGCPRLFVDFLDKILVLDPEKRLTVEQALAHPYFADYVDASDEPTATSSFDLNDNPSRTRDEWKDRKRNVGNCSAPANDEGAS</sequence>
<dbReference type="EMBL" id="KZ351744">
    <property type="protein sequence ID" value="PIO62728.1"/>
    <property type="molecule type" value="Genomic_DNA"/>
</dbReference>
<feature type="region of interest" description="Disordered" evidence="6">
    <location>
        <begin position="291"/>
        <end position="329"/>
    </location>
</feature>
<keyword evidence="2" id="KW-0808">Transferase</keyword>
<dbReference type="FunFam" id="1.10.510.10:FF:000624">
    <property type="entry name" value="Mitogen-activated protein kinase"/>
    <property type="match status" value="1"/>
</dbReference>
<dbReference type="Pfam" id="PF00069">
    <property type="entry name" value="Pkinase"/>
    <property type="match status" value="1"/>
</dbReference>
<evidence type="ECO:0000256" key="3">
    <source>
        <dbReference type="ARBA" id="ARBA00022741"/>
    </source>
</evidence>
<dbReference type="InterPro" id="IPR000719">
    <property type="entry name" value="Prot_kinase_dom"/>
</dbReference>
<dbReference type="InterPro" id="IPR050117">
    <property type="entry name" value="MAPK"/>
</dbReference>
<dbReference type="InterPro" id="IPR011009">
    <property type="entry name" value="Kinase-like_dom_sf"/>
</dbReference>
<evidence type="ECO:0000256" key="6">
    <source>
        <dbReference type="SAM" id="MobiDB-lite"/>
    </source>
</evidence>
<dbReference type="Gene3D" id="1.10.510.10">
    <property type="entry name" value="Transferase(Phosphotransferase) domain 1"/>
    <property type="match status" value="1"/>
</dbReference>
<accession>A0A2G9TXU2</accession>
<organism evidence="8 9">
    <name type="scientific">Teladorsagia circumcincta</name>
    <name type="common">Brown stomach worm</name>
    <name type="synonym">Ostertagia circumcincta</name>
    <dbReference type="NCBI Taxonomy" id="45464"/>
    <lineage>
        <taxon>Eukaryota</taxon>
        <taxon>Metazoa</taxon>
        <taxon>Ecdysozoa</taxon>
        <taxon>Nematoda</taxon>
        <taxon>Chromadorea</taxon>
        <taxon>Rhabditida</taxon>
        <taxon>Rhabditina</taxon>
        <taxon>Rhabditomorpha</taxon>
        <taxon>Strongyloidea</taxon>
        <taxon>Trichostrongylidae</taxon>
        <taxon>Teladorsagia</taxon>
    </lineage>
</organism>
<feature type="region of interest" description="Disordered" evidence="6">
    <location>
        <begin position="1"/>
        <end position="60"/>
    </location>
</feature>
<evidence type="ECO:0000259" key="7">
    <source>
        <dbReference type="PROSITE" id="PS50011"/>
    </source>
</evidence>
<dbReference type="PROSITE" id="PS50011">
    <property type="entry name" value="PROTEIN_KINASE_DOM"/>
    <property type="match status" value="1"/>
</dbReference>